<dbReference type="RefSeq" id="WP_013926995.1">
    <property type="nucleotide sequence ID" value="NC_015703.1"/>
</dbReference>
<reference evidence="3" key="1">
    <citation type="submission" date="2011-06" db="EMBL/GenBank/DDBJ databases">
        <title>The complete genome of chromosome of Runella slithyformis DSM 19594.</title>
        <authorList>
            <consortium name="US DOE Joint Genome Institute (JGI-PGF)"/>
            <person name="Lucas S."/>
            <person name="Han J."/>
            <person name="Lapidus A."/>
            <person name="Bruce D."/>
            <person name="Goodwin L."/>
            <person name="Pitluck S."/>
            <person name="Peters L."/>
            <person name="Kyrpides N."/>
            <person name="Mavromatis K."/>
            <person name="Ivanova N."/>
            <person name="Ovchinnikova G."/>
            <person name="Zhang X."/>
            <person name="Misra M."/>
            <person name="Detter J.C."/>
            <person name="Tapia R."/>
            <person name="Han C."/>
            <person name="Land M."/>
            <person name="Hauser L."/>
            <person name="Markowitz V."/>
            <person name="Cheng J.-F."/>
            <person name="Hugenholtz P."/>
            <person name="Woyke T."/>
            <person name="Wu D."/>
            <person name="Tindall B."/>
            <person name="Faehrich R."/>
            <person name="Brambilla E."/>
            <person name="Klenk H.-P."/>
            <person name="Eisen J.A."/>
        </authorList>
    </citation>
    <scope>NUCLEOTIDE SEQUENCE [LARGE SCALE GENOMIC DNA]</scope>
    <source>
        <strain evidence="3">ATCC 29530 / DSM 19594 / LMG 11500 / NCIMB 11436 / LSU 4</strain>
    </source>
</reference>
<dbReference type="KEGG" id="rsi:Runsl_1249"/>
<dbReference type="Proteomes" id="UP000000493">
    <property type="component" value="Chromosome"/>
</dbReference>
<feature type="signal peptide" evidence="1">
    <location>
        <begin position="1"/>
        <end position="19"/>
    </location>
</feature>
<dbReference type="EMBL" id="CP002859">
    <property type="protein sequence ID" value="AEI47676.1"/>
    <property type="molecule type" value="Genomic_DNA"/>
</dbReference>
<keyword evidence="3" id="KW-1185">Reference proteome</keyword>
<proteinExistence type="predicted"/>
<evidence type="ECO:0000256" key="1">
    <source>
        <dbReference type="SAM" id="SignalP"/>
    </source>
</evidence>
<protein>
    <submittedName>
        <fullName evidence="2">Uncharacterized protein</fullName>
    </submittedName>
</protein>
<feature type="chain" id="PRO_5031498672" evidence="1">
    <location>
        <begin position="20"/>
        <end position="737"/>
    </location>
</feature>
<dbReference type="AlphaFoldDB" id="A0A7U3ZI79"/>
<evidence type="ECO:0000313" key="2">
    <source>
        <dbReference type="EMBL" id="AEI47676.1"/>
    </source>
</evidence>
<keyword evidence="1" id="KW-0732">Signal</keyword>
<name>A0A7U3ZI79_RUNSL</name>
<accession>A0A7U3ZI79</accession>
<organism evidence="2 3">
    <name type="scientific">Runella slithyformis (strain ATCC 29530 / DSM 19594 / LMG 11500 / NCIMB 11436 / LSU 4)</name>
    <dbReference type="NCBI Taxonomy" id="761193"/>
    <lineage>
        <taxon>Bacteria</taxon>
        <taxon>Pseudomonadati</taxon>
        <taxon>Bacteroidota</taxon>
        <taxon>Cytophagia</taxon>
        <taxon>Cytophagales</taxon>
        <taxon>Spirosomataceae</taxon>
        <taxon>Runella</taxon>
    </lineage>
</organism>
<gene>
    <name evidence="2" type="ordered locus">Runsl_1249</name>
</gene>
<evidence type="ECO:0000313" key="3">
    <source>
        <dbReference type="Proteomes" id="UP000000493"/>
    </source>
</evidence>
<sequence length="737" mass="82859">MKKLLTFLLLLFSAVSSFGQLIIEGNGQKISLPAGTYTLKVGGEEKPPCGCDSPGWNLLSIDQKSGDLYTVAFNACNVNPFDWKIQKDGKTLKTGTVIPTGPRVDVNLSGLADGGYEMLATSANCEGAARLKFEISHSISDRTNEGAVRLTPLRDPLLPNECKSGNYVLRYVESRPDDHLDLKIEERNGQLYLSDVGTSLQSANYTLNGWSDPENAGKLENEAIQPYTLYHVVKYSIDAPIRDWWRSMYAPRANAKRSELFFYVVPQSENWNPAGDSNNPIGRPAAFAKIPAFKLKNRVYGFEYDFKDESGARLDDLDITFNRKQGKKHLKLYSGYLSDYLRKLPVRKGFEDLTESECIDFANSLPIELIVAFDIEPGQGSEWMINYDGPNFGRNMGIVIERLKERGALAYNWLDIPSQSPNVLTLDNVSLNAHGNFGSDNAQIGKYKEAYSRIGDIQKRYNPYSVISTGYGYNSYDYNLSPTDGNGQNLSPQLTYLKSLDASELWGRVFSDKDQVYFSWPFMEFDGIFPQNHVVEIPEFGARARRTDNKTLYAPSQWQDNLTLGLLRSKYLFYWSPGPVGWNPANVSSYNNTYTNGFSVWTYEKGKTPETGRFYIGKEAMAVNATIKAAYQFSLIQDATDGKLYAPSFSYSRAAKDGSRPVAKDVPEIVDGSWYVTALMERRPFTLIAENNGKSIVFFQDVFARPGRFTKFQFVYAGKTYEGVSEGNRLFIAYLKQ</sequence>
<reference evidence="2 3" key="2">
    <citation type="journal article" date="2012" name="Stand. Genomic Sci.">
        <title>Complete genome sequence of the aquatic bacterium Runella slithyformis type strain (LSU 4(T)).</title>
        <authorList>
            <person name="Copeland A."/>
            <person name="Zhang X."/>
            <person name="Misra M."/>
            <person name="Lapidus A."/>
            <person name="Nolan M."/>
            <person name="Lucas S."/>
            <person name="Deshpande S."/>
            <person name="Cheng J.F."/>
            <person name="Tapia R."/>
            <person name="Goodwin L.A."/>
            <person name="Pitluck S."/>
            <person name="Liolios K."/>
            <person name="Pagani I."/>
            <person name="Ivanova N."/>
            <person name="Mikhailova N."/>
            <person name="Pati A."/>
            <person name="Chen A."/>
            <person name="Palaniappan K."/>
            <person name="Land M."/>
            <person name="Hauser L."/>
            <person name="Pan C."/>
            <person name="Jeffries C.D."/>
            <person name="Detter J.C."/>
            <person name="Brambilla E.M."/>
            <person name="Rohde M."/>
            <person name="Djao O.D."/>
            <person name="Goker M."/>
            <person name="Sikorski J."/>
            <person name="Tindall B.J."/>
            <person name="Woyke T."/>
            <person name="Bristow J."/>
            <person name="Eisen J.A."/>
            <person name="Markowitz V."/>
            <person name="Hugenholtz P."/>
            <person name="Kyrpides N.C."/>
            <person name="Klenk H.P."/>
            <person name="Mavromatis K."/>
        </authorList>
    </citation>
    <scope>NUCLEOTIDE SEQUENCE [LARGE SCALE GENOMIC DNA]</scope>
    <source>
        <strain evidence="3">ATCC 29530 / DSM 19594 / LMG 11500 / NCIMB 11436 / LSU 4</strain>
    </source>
</reference>